<accession>A0ABD1PRT0</accession>
<comment type="caution">
    <text evidence="2">The sequence shown here is derived from an EMBL/GenBank/DDBJ whole genome shotgun (WGS) entry which is preliminary data.</text>
</comment>
<keyword evidence="3" id="KW-1185">Reference proteome</keyword>
<reference evidence="3" key="1">
    <citation type="submission" date="2024-07" db="EMBL/GenBank/DDBJ databases">
        <title>Two chromosome-level genome assemblies of Korean endemic species Abeliophyllum distichum and Forsythia ovata (Oleaceae).</title>
        <authorList>
            <person name="Jang H."/>
        </authorList>
    </citation>
    <scope>NUCLEOTIDE SEQUENCE [LARGE SCALE GENOMIC DNA]</scope>
</reference>
<sequence>MDHLTPNRVAFLGLAVGKPETDDYGPNLSSTKDILFTSGSQIMASRRRPRKKKRVVATSCELTAEVLSSKASCKDSLSQTTPQAKISTSLSQTTNVQVPTPLPQPLQVPVPLSQPQTQAPSQHMPSHKTTLAPETTLNSIDINRKGCGRTRCKGANDIVTVVGKISLEISKKLGRAIGNQQARLTSECGYIVRSFAPLQYKRWIDIPKEEEIKLYDRVLATFKIDWTVEYVLKCVNDTLARRYHDYYCRLKEKYFNRKSLDDTIKNCPIDVKQED</sequence>
<feature type="compositionally biased region" description="Polar residues" evidence="1">
    <location>
        <begin position="119"/>
        <end position="129"/>
    </location>
</feature>
<name>A0ABD1PRT0_9LAMI</name>
<dbReference type="EMBL" id="JBFOLK010000013">
    <property type="protein sequence ID" value="KAL2466633.1"/>
    <property type="molecule type" value="Genomic_DNA"/>
</dbReference>
<gene>
    <name evidence="2" type="ORF">Adt_42484</name>
</gene>
<dbReference type="Proteomes" id="UP001604336">
    <property type="component" value="Unassembled WGS sequence"/>
</dbReference>
<evidence type="ECO:0000313" key="2">
    <source>
        <dbReference type="EMBL" id="KAL2466633.1"/>
    </source>
</evidence>
<proteinExistence type="predicted"/>
<dbReference type="PANTHER" id="PTHR33499:SF11">
    <property type="entry name" value="NO APICAL MERISTEM-ASSOCIATED C-TERMINAL DOMAIN-CONTAINING PROTEIN"/>
    <property type="match status" value="1"/>
</dbReference>
<dbReference type="AlphaFoldDB" id="A0ABD1PRT0"/>
<evidence type="ECO:0000256" key="1">
    <source>
        <dbReference type="SAM" id="MobiDB-lite"/>
    </source>
</evidence>
<organism evidence="2 3">
    <name type="scientific">Abeliophyllum distichum</name>
    <dbReference type="NCBI Taxonomy" id="126358"/>
    <lineage>
        <taxon>Eukaryota</taxon>
        <taxon>Viridiplantae</taxon>
        <taxon>Streptophyta</taxon>
        <taxon>Embryophyta</taxon>
        <taxon>Tracheophyta</taxon>
        <taxon>Spermatophyta</taxon>
        <taxon>Magnoliopsida</taxon>
        <taxon>eudicotyledons</taxon>
        <taxon>Gunneridae</taxon>
        <taxon>Pentapetalae</taxon>
        <taxon>asterids</taxon>
        <taxon>lamiids</taxon>
        <taxon>Lamiales</taxon>
        <taxon>Oleaceae</taxon>
        <taxon>Forsythieae</taxon>
        <taxon>Abeliophyllum</taxon>
    </lineage>
</organism>
<dbReference type="PANTHER" id="PTHR33499">
    <property type="entry name" value="OS12G0282400 PROTEIN-RELATED"/>
    <property type="match status" value="1"/>
</dbReference>
<protein>
    <submittedName>
        <fullName evidence="2">Uncharacterized protein</fullName>
    </submittedName>
</protein>
<evidence type="ECO:0000313" key="3">
    <source>
        <dbReference type="Proteomes" id="UP001604336"/>
    </source>
</evidence>
<feature type="compositionally biased region" description="Low complexity" evidence="1">
    <location>
        <begin position="109"/>
        <end position="118"/>
    </location>
</feature>
<feature type="region of interest" description="Disordered" evidence="1">
    <location>
        <begin position="84"/>
        <end position="129"/>
    </location>
</feature>